<dbReference type="PROSITE" id="PS51406">
    <property type="entry name" value="FIBRINOGEN_C_2"/>
    <property type="match status" value="1"/>
</dbReference>
<dbReference type="InterPro" id="IPR014716">
    <property type="entry name" value="Fibrinogen_a/b/g_C_1"/>
</dbReference>
<keyword evidence="6" id="KW-0325">Glycoprotein</keyword>
<keyword evidence="3 9" id="KW-0732">Signal</keyword>
<evidence type="ECO:0000313" key="12">
    <source>
        <dbReference type="Proteomes" id="UP001431783"/>
    </source>
</evidence>
<evidence type="ECO:0000256" key="5">
    <source>
        <dbReference type="ARBA" id="ARBA00023157"/>
    </source>
</evidence>
<dbReference type="GO" id="GO:0005576">
    <property type="term" value="C:extracellular region"/>
    <property type="evidence" value="ECO:0007669"/>
    <property type="project" value="UniProtKB-SubCell"/>
</dbReference>
<evidence type="ECO:0000256" key="2">
    <source>
        <dbReference type="ARBA" id="ARBA00022525"/>
    </source>
</evidence>
<sequence length="423" mass="48058">MRTIIDSSFYLCLIVFSSLATVKGYKNASESEYSNNNQCHTGQIEYKLTKLEVLTAERSESVKSELRENNRRLQALEWQNADVGSAIESLKNELSRFTSSGQISYSRPSSEDKDVENLNEKLEVLSKGIHLAVAAIKLNNVELKSMKQDLASVTNNTRKIVADYHQLLNKEFFNDALVEMKHRINVRHVSSDKCNPQNEDKPKDCVDLKKNGKKSGVYKIYPDNYHQGFMVLCEMEASGGGWAVVQNRLDGSQNFYLGWRDYKHGFGNLGGEFWLGLDNLYYLTGHEVNELVIELVDHASTKKFAHYGSFSIGSEMEGYSLKLLSQYQGDAGDSLTYHAGSRFSTKDMDQDSWEEGSCAKSHSGAWWYNSCDTSNLNGKYLGGELPDNFIYQGMYWGEFRGAQYSLKQVRMMVRPRDKAEENF</sequence>
<evidence type="ECO:0000256" key="8">
    <source>
        <dbReference type="SAM" id="Coils"/>
    </source>
</evidence>
<dbReference type="InterPro" id="IPR036056">
    <property type="entry name" value="Fibrinogen-like_C"/>
</dbReference>
<dbReference type="PROSITE" id="PS00514">
    <property type="entry name" value="FIBRINOGEN_C_1"/>
    <property type="match status" value="1"/>
</dbReference>
<evidence type="ECO:0000256" key="1">
    <source>
        <dbReference type="ARBA" id="ARBA00004613"/>
    </source>
</evidence>
<evidence type="ECO:0000256" key="6">
    <source>
        <dbReference type="ARBA" id="ARBA00023180"/>
    </source>
</evidence>
<evidence type="ECO:0000256" key="3">
    <source>
        <dbReference type="ARBA" id="ARBA00022729"/>
    </source>
</evidence>
<dbReference type="SUPFAM" id="SSF56496">
    <property type="entry name" value="Fibrinogen C-terminal domain-like"/>
    <property type="match status" value="1"/>
</dbReference>
<dbReference type="Gene3D" id="3.90.215.10">
    <property type="entry name" value="Gamma Fibrinogen, chain A, domain 1"/>
    <property type="match status" value="1"/>
</dbReference>
<keyword evidence="4 8" id="KW-0175">Coiled coil</keyword>
<feature type="coiled-coil region" evidence="8">
    <location>
        <begin position="56"/>
        <end position="93"/>
    </location>
</feature>
<feature type="chain" id="PRO_5043553569" description="Fibrinogen C-terminal domain-containing protein" evidence="9">
    <location>
        <begin position="25"/>
        <end position="423"/>
    </location>
</feature>
<comment type="caution">
    <text evidence="11">The sequence shown here is derived from an EMBL/GenBank/DDBJ whole genome shotgun (WGS) entry which is preliminary data.</text>
</comment>
<dbReference type="Proteomes" id="UP001431783">
    <property type="component" value="Unassembled WGS sequence"/>
</dbReference>
<organism evidence="11 12">
    <name type="scientific">Henosepilachna vigintioctopunctata</name>
    <dbReference type="NCBI Taxonomy" id="420089"/>
    <lineage>
        <taxon>Eukaryota</taxon>
        <taxon>Metazoa</taxon>
        <taxon>Ecdysozoa</taxon>
        <taxon>Arthropoda</taxon>
        <taxon>Hexapoda</taxon>
        <taxon>Insecta</taxon>
        <taxon>Pterygota</taxon>
        <taxon>Neoptera</taxon>
        <taxon>Endopterygota</taxon>
        <taxon>Coleoptera</taxon>
        <taxon>Polyphaga</taxon>
        <taxon>Cucujiformia</taxon>
        <taxon>Coccinelloidea</taxon>
        <taxon>Coccinellidae</taxon>
        <taxon>Epilachninae</taxon>
        <taxon>Epilachnini</taxon>
        <taxon>Henosepilachna</taxon>
    </lineage>
</organism>
<keyword evidence="5" id="KW-1015">Disulfide bond</keyword>
<name>A0AAW1UEM9_9CUCU</name>
<accession>A0AAW1UEM9</accession>
<feature type="domain" description="Fibrinogen C-terminal" evidence="10">
    <location>
        <begin position="196"/>
        <end position="417"/>
    </location>
</feature>
<dbReference type="CDD" id="cd00087">
    <property type="entry name" value="FReD"/>
    <property type="match status" value="1"/>
</dbReference>
<dbReference type="AlphaFoldDB" id="A0AAW1UEM9"/>
<evidence type="ECO:0000259" key="10">
    <source>
        <dbReference type="PROSITE" id="PS51406"/>
    </source>
</evidence>
<dbReference type="EMBL" id="JARQZJ010000069">
    <property type="protein sequence ID" value="KAK9881434.1"/>
    <property type="molecule type" value="Genomic_DNA"/>
</dbReference>
<dbReference type="NCBIfam" id="NF040941">
    <property type="entry name" value="GGGWT_bact"/>
    <property type="match status" value="1"/>
</dbReference>
<evidence type="ECO:0000313" key="11">
    <source>
        <dbReference type="EMBL" id="KAK9881434.1"/>
    </source>
</evidence>
<dbReference type="InterPro" id="IPR002181">
    <property type="entry name" value="Fibrinogen_a/b/g_C_dom"/>
</dbReference>
<proteinExistence type="predicted"/>
<comment type="function">
    <text evidence="7">Lectin involved in innate immunity. Agglutinates all types of human erythrocytes, Gram-positive and Gram-negative bacteria. Has a stronger agglutinating activity towards Gram-negative bacteria than towards Gram-positive bacteria. Specifically recognizes acetyl group-containing substances on agglutinated cells. The hemagglutinating activity was inhibited by EDTA, acetyl group-containing mono- and disaccharides, N-acetyl derivatives of amino acids, other acetyl group-containing substances, propionamide and benzamide. Enhances the antimicrobial activity of big defensin against Gram-positive bacteria but not against Gram-negative bacteria.</text>
</comment>
<dbReference type="Pfam" id="PF00147">
    <property type="entry name" value="Fibrinogen_C"/>
    <property type="match status" value="1"/>
</dbReference>
<evidence type="ECO:0000256" key="9">
    <source>
        <dbReference type="SAM" id="SignalP"/>
    </source>
</evidence>
<keyword evidence="12" id="KW-1185">Reference proteome</keyword>
<dbReference type="FunFam" id="3.90.215.10:FF:000001">
    <property type="entry name" value="Tenascin isoform 1"/>
    <property type="match status" value="1"/>
</dbReference>
<evidence type="ECO:0000256" key="7">
    <source>
        <dbReference type="ARBA" id="ARBA00053344"/>
    </source>
</evidence>
<dbReference type="PANTHER" id="PTHR47221">
    <property type="entry name" value="FIBRINOGEN ALPHA CHAIN"/>
    <property type="match status" value="1"/>
</dbReference>
<gene>
    <name evidence="11" type="ORF">WA026_016320</name>
</gene>
<protein>
    <recommendedName>
        <fullName evidence="10">Fibrinogen C-terminal domain-containing protein</fullName>
    </recommendedName>
</protein>
<dbReference type="InterPro" id="IPR020837">
    <property type="entry name" value="Fibrinogen_CS"/>
</dbReference>
<dbReference type="GO" id="GO:0030246">
    <property type="term" value="F:carbohydrate binding"/>
    <property type="evidence" value="ECO:0007669"/>
    <property type="project" value="UniProtKB-ARBA"/>
</dbReference>
<keyword evidence="2" id="KW-0964">Secreted</keyword>
<reference evidence="11 12" key="1">
    <citation type="submission" date="2023-03" db="EMBL/GenBank/DDBJ databases">
        <title>Genome insight into feeding habits of ladybird beetles.</title>
        <authorList>
            <person name="Li H.-S."/>
            <person name="Huang Y.-H."/>
            <person name="Pang H."/>
        </authorList>
    </citation>
    <scope>NUCLEOTIDE SEQUENCE [LARGE SCALE GENOMIC DNA]</scope>
    <source>
        <strain evidence="11">SYSU_2023b</strain>
        <tissue evidence="11">Whole body</tissue>
    </source>
</reference>
<evidence type="ECO:0000256" key="4">
    <source>
        <dbReference type="ARBA" id="ARBA00023054"/>
    </source>
</evidence>
<comment type="subcellular location">
    <subcellularLocation>
        <location evidence="1">Secreted</location>
    </subcellularLocation>
</comment>
<dbReference type="PANTHER" id="PTHR47221:SF6">
    <property type="entry name" value="FIBRINOGEN ALPHA CHAIN"/>
    <property type="match status" value="1"/>
</dbReference>
<dbReference type="InterPro" id="IPR037579">
    <property type="entry name" value="FIB_ANG-like"/>
</dbReference>
<dbReference type="SMART" id="SM00186">
    <property type="entry name" value="FBG"/>
    <property type="match status" value="1"/>
</dbReference>
<feature type="signal peptide" evidence="9">
    <location>
        <begin position="1"/>
        <end position="24"/>
    </location>
</feature>